<protein>
    <submittedName>
        <fullName evidence="2">Uncharacterized protein</fullName>
    </submittedName>
</protein>
<dbReference type="AlphaFoldDB" id="A0A6A6TUQ4"/>
<proteinExistence type="predicted"/>
<dbReference type="OrthoDB" id="5370359at2759"/>
<reference evidence="2" key="1">
    <citation type="journal article" date="2020" name="Stud. Mycol.">
        <title>101 Dothideomycetes genomes: a test case for predicting lifestyles and emergence of pathogens.</title>
        <authorList>
            <person name="Haridas S."/>
            <person name="Albert R."/>
            <person name="Binder M."/>
            <person name="Bloem J."/>
            <person name="Labutti K."/>
            <person name="Salamov A."/>
            <person name="Andreopoulos B."/>
            <person name="Baker S."/>
            <person name="Barry K."/>
            <person name="Bills G."/>
            <person name="Bluhm B."/>
            <person name="Cannon C."/>
            <person name="Castanera R."/>
            <person name="Culley D."/>
            <person name="Daum C."/>
            <person name="Ezra D."/>
            <person name="Gonzalez J."/>
            <person name="Henrissat B."/>
            <person name="Kuo A."/>
            <person name="Liang C."/>
            <person name="Lipzen A."/>
            <person name="Lutzoni F."/>
            <person name="Magnuson J."/>
            <person name="Mondo S."/>
            <person name="Nolan M."/>
            <person name="Ohm R."/>
            <person name="Pangilinan J."/>
            <person name="Park H.-J."/>
            <person name="Ramirez L."/>
            <person name="Alfaro M."/>
            <person name="Sun H."/>
            <person name="Tritt A."/>
            <person name="Yoshinaga Y."/>
            <person name="Zwiers L.-H."/>
            <person name="Turgeon B."/>
            <person name="Goodwin S."/>
            <person name="Spatafora J."/>
            <person name="Crous P."/>
            <person name="Grigoriev I."/>
        </authorList>
    </citation>
    <scope>NUCLEOTIDE SEQUENCE</scope>
    <source>
        <strain evidence="2">CBS 115976</strain>
    </source>
</reference>
<feature type="region of interest" description="Disordered" evidence="1">
    <location>
        <begin position="1"/>
        <end position="28"/>
    </location>
</feature>
<dbReference type="Proteomes" id="UP000799302">
    <property type="component" value="Unassembled WGS sequence"/>
</dbReference>
<evidence type="ECO:0000256" key="1">
    <source>
        <dbReference type="SAM" id="MobiDB-lite"/>
    </source>
</evidence>
<organism evidence="2 3">
    <name type="scientific">Microthyrium microscopicum</name>
    <dbReference type="NCBI Taxonomy" id="703497"/>
    <lineage>
        <taxon>Eukaryota</taxon>
        <taxon>Fungi</taxon>
        <taxon>Dikarya</taxon>
        <taxon>Ascomycota</taxon>
        <taxon>Pezizomycotina</taxon>
        <taxon>Dothideomycetes</taxon>
        <taxon>Dothideomycetes incertae sedis</taxon>
        <taxon>Microthyriales</taxon>
        <taxon>Microthyriaceae</taxon>
        <taxon>Microthyrium</taxon>
    </lineage>
</organism>
<dbReference type="EMBL" id="MU004245">
    <property type="protein sequence ID" value="KAF2663562.1"/>
    <property type="molecule type" value="Genomic_DNA"/>
</dbReference>
<gene>
    <name evidence="2" type="ORF">BT63DRAFT_407788</name>
</gene>
<evidence type="ECO:0000313" key="3">
    <source>
        <dbReference type="Proteomes" id="UP000799302"/>
    </source>
</evidence>
<evidence type="ECO:0000313" key="2">
    <source>
        <dbReference type="EMBL" id="KAF2663562.1"/>
    </source>
</evidence>
<sequence>MTKRKSDPTAPQGSSSSKKAKTAEDSLAKLKTMTHDELAEHALALEKQMAALPPARRPMSQDEVVTKARSLRGTINREICKQMKWTNSCRTGKARFSFSGSVANEEVFYRMIQIDKGAKAWKTKKVSIEDFEGTVGELSASIRYGSLVATGEHVNVHWNADENTFKINGTYGLPPREE</sequence>
<accession>A0A6A6TUQ4</accession>
<name>A0A6A6TUQ4_9PEZI</name>
<keyword evidence="3" id="KW-1185">Reference proteome</keyword>